<protein>
    <recommendedName>
        <fullName evidence="2">Metallo-beta-lactamase domain-containing protein</fullName>
    </recommendedName>
</protein>
<dbReference type="InterPro" id="IPR050855">
    <property type="entry name" value="NDM-1-like"/>
</dbReference>
<feature type="domain" description="Metallo-beta-lactamase" evidence="2">
    <location>
        <begin position="73"/>
        <end position="241"/>
    </location>
</feature>
<dbReference type="AlphaFoldDB" id="A0A4V5NFJ9"/>
<keyword evidence="4" id="KW-1185">Reference proteome</keyword>
<dbReference type="PANTHER" id="PTHR42951">
    <property type="entry name" value="METALLO-BETA-LACTAMASE DOMAIN-CONTAINING"/>
    <property type="match status" value="1"/>
</dbReference>
<keyword evidence="1" id="KW-0732">Signal</keyword>
<dbReference type="CDD" id="cd16276">
    <property type="entry name" value="metallo-hydrolase-like_MBL-fold"/>
    <property type="match status" value="1"/>
</dbReference>
<dbReference type="InterPro" id="IPR001279">
    <property type="entry name" value="Metallo-B-lactamas"/>
</dbReference>
<sequence>MHSWSLALAFGLFSGVYAHVVAPRDPQSSTAASINVPTYASIDAASALGAKIGPSGYYTEDFGGGAYMVTDGSYQSLVLVSNDGVIVVDAPPSIGHKLLYAIGNITNASVTHLVYTHNHADHIGGAAIFDPAVEIVAHYETAQLLAQVNDTNRPPPTQTFHTSHTIGCGNQTLRLEYKGDNHIRGNIFVYAPKQKVLMLVDVIFPGWVPFSQLGEAKNVPGFILAHDQVLAYDFKHFVGGHLERSGNRQDVLVQKEFMNDLFTNCKYAIDQSATNNPILGAGPLLAAVSGKDSGNPWALFKVYLDLVVGYCSNTTNEKWLNRLAGADIFDTDNAMTMIESLRIDYGVLGPFQLQ</sequence>
<organism evidence="3 4">
    <name type="scientific">Cryomyces minteri</name>
    <dbReference type="NCBI Taxonomy" id="331657"/>
    <lineage>
        <taxon>Eukaryota</taxon>
        <taxon>Fungi</taxon>
        <taxon>Dikarya</taxon>
        <taxon>Ascomycota</taxon>
        <taxon>Pezizomycotina</taxon>
        <taxon>Dothideomycetes</taxon>
        <taxon>Dothideomycetes incertae sedis</taxon>
        <taxon>Cryomyces</taxon>
    </lineage>
</organism>
<evidence type="ECO:0000313" key="3">
    <source>
        <dbReference type="EMBL" id="TKA71299.1"/>
    </source>
</evidence>
<gene>
    <name evidence="3" type="ORF">B0A49_06056</name>
</gene>
<dbReference type="Pfam" id="PF00753">
    <property type="entry name" value="Lactamase_B"/>
    <property type="match status" value="1"/>
</dbReference>
<comment type="caution">
    <text evidence="3">The sequence shown here is derived from an EMBL/GenBank/DDBJ whole genome shotgun (WGS) entry which is preliminary data.</text>
</comment>
<dbReference type="SMART" id="SM00849">
    <property type="entry name" value="Lactamase_B"/>
    <property type="match status" value="1"/>
</dbReference>
<dbReference type="EMBL" id="NAJN01000578">
    <property type="protein sequence ID" value="TKA71299.1"/>
    <property type="molecule type" value="Genomic_DNA"/>
</dbReference>
<accession>A0A4V5NFJ9</accession>
<dbReference type="InterPro" id="IPR036866">
    <property type="entry name" value="RibonucZ/Hydroxyglut_hydro"/>
</dbReference>
<dbReference type="PANTHER" id="PTHR42951:SF20">
    <property type="entry name" value="BETA LACTAMASE"/>
    <property type="match status" value="1"/>
</dbReference>
<feature type="chain" id="PRO_5020368512" description="Metallo-beta-lactamase domain-containing protein" evidence="1">
    <location>
        <begin position="19"/>
        <end position="354"/>
    </location>
</feature>
<dbReference type="Proteomes" id="UP000308768">
    <property type="component" value="Unassembled WGS sequence"/>
</dbReference>
<name>A0A4V5NFJ9_9PEZI</name>
<reference evidence="3 4" key="1">
    <citation type="submission" date="2017-03" db="EMBL/GenBank/DDBJ databases">
        <title>Genomes of endolithic fungi from Antarctica.</title>
        <authorList>
            <person name="Coleine C."/>
            <person name="Masonjones S."/>
            <person name="Stajich J.E."/>
        </authorList>
    </citation>
    <scope>NUCLEOTIDE SEQUENCE [LARGE SCALE GENOMIC DNA]</scope>
    <source>
        <strain evidence="3 4">CCFEE 5187</strain>
    </source>
</reference>
<proteinExistence type="predicted"/>
<dbReference type="OrthoDB" id="449487at2759"/>
<dbReference type="Gene3D" id="3.60.15.10">
    <property type="entry name" value="Ribonuclease Z/Hydroxyacylglutathione hydrolase-like"/>
    <property type="match status" value="1"/>
</dbReference>
<dbReference type="SUPFAM" id="SSF56281">
    <property type="entry name" value="Metallo-hydrolase/oxidoreductase"/>
    <property type="match status" value="1"/>
</dbReference>
<evidence type="ECO:0000256" key="1">
    <source>
        <dbReference type="SAM" id="SignalP"/>
    </source>
</evidence>
<feature type="signal peptide" evidence="1">
    <location>
        <begin position="1"/>
        <end position="18"/>
    </location>
</feature>
<evidence type="ECO:0000313" key="4">
    <source>
        <dbReference type="Proteomes" id="UP000308768"/>
    </source>
</evidence>
<evidence type="ECO:0000259" key="2">
    <source>
        <dbReference type="SMART" id="SM00849"/>
    </source>
</evidence>